<protein>
    <submittedName>
        <fullName evidence="2">Type II toxin-antitoxin system RelE/ParE family toxin</fullName>
    </submittedName>
</protein>
<comment type="caution">
    <text evidence="2">The sequence shown here is derived from an EMBL/GenBank/DDBJ whole genome shotgun (WGS) entry which is preliminary data.</text>
</comment>
<evidence type="ECO:0000313" key="3">
    <source>
        <dbReference type="Proteomes" id="UP000288178"/>
    </source>
</evidence>
<dbReference type="AlphaFoldDB" id="A0A3S2TPA8"/>
<dbReference type="EMBL" id="SACT01000001">
    <property type="protein sequence ID" value="RVT53825.1"/>
    <property type="molecule type" value="Genomic_DNA"/>
</dbReference>
<name>A0A3S2TPA8_9BURK</name>
<organism evidence="2 3">
    <name type="scientific">Rubrivivax albus</name>
    <dbReference type="NCBI Taxonomy" id="2499835"/>
    <lineage>
        <taxon>Bacteria</taxon>
        <taxon>Pseudomonadati</taxon>
        <taxon>Pseudomonadota</taxon>
        <taxon>Betaproteobacteria</taxon>
        <taxon>Burkholderiales</taxon>
        <taxon>Sphaerotilaceae</taxon>
        <taxon>Rubrivivax</taxon>
    </lineage>
</organism>
<gene>
    <name evidence="2" type="ORF">ENE75_02765</name>
</gene>
<dbReference type="OrthoDB" id="5405593at2"/>
<accession>A0A3S2TPA8</accession>
<dbReference type="InterPro" id="IPR007712">
    <property type="entry name" value="RelE/ParE_toxin"/>
</dbReference>
<dbReference type="InterPro" id="IPR035093">
    <property type="entry name" value="RelE/ParE_toxin_dom_sf"/>
</dbReference>
<dbReference type="Pfam" id="PF05016">
    <property type="entry name" value="ParE_toxin"/>
    <property type="match status" value="1"/>
</dbReference>
<dbReference type="Gene3D" id="3.30.2310.20">
    <property type="entry name" value="RelE-like"/>
    <property type="match status" value="1"/>
</dbReference>
<dbReference type="RefSeq" id="WP_128195377.1">
    <property type="nucleotide sequence ID" value="NZ_SACT01000001.1"/>
</dbReference>
<keyword evidence="3" id="KW-1185">Reference proteome</keyword>
<dbReference type="Proteomes" id="UP000288178">
    <property type="component" value="Unassembled WGS sequence"/>
</dbReference>
<evidence type="ECO:0000256" key="1">
    <source>
        <dbReference type="ARBA" id="ARBA00022649"/>
    </source>
</evidence>
<reference evidence="2 3" key="1">
    <citation type="submission" date="2019-01" db="EMBL/GenBank/DDBJ databases">
        <authorList>
            <person name="Chen W.-M."/>
        </authorList>
    </citation>
    <scope>NUCLEOTIDE SEQUENCE [LARGE SCALE GENOMIC DNA]</scope>
    <source>
        <strain evidence="2 3">ICH-3</strain>
    </source>
</reference>
<sequence length="133" mass="15179">MAERRYRVELTESFLERLDAIEVFLAEADAAFAFDDLLAELRRTVIPNLARFPRMGRRHLDRPPQSAEALAQLAAWPPGAAGALREYLHGNYLILYTAEDATETLHLLSIRHHRQLSFDFARLWPGTTHPSAK</sequence>
<evidence type="ECO:0000313" key="2">
    <source>
        <dbReference type="EMBL" id="RVT53825.1"/>
    </source>
</evidence>
<proteinExistence type="predicted"/>
<keyword evidence="1" id="KW-1277">Toxin-antitoxin system</keyword>